<dbReference type="Proteomes" id="UP000318288">
    <property type="component" value="Unassembled WGS sequence"/>
</dbReference>
<feature type="transmembrane region" description="Helical" evidence="1">
    <location>
        <begin position="58"/>
        <end position="77"/>
    </location>
</feature>
<accession>A0A5C6EHP3</accession>
<dbReference type="AlphaFoldDB" id="A0A5C6EHP3"/>
<evidence type="ECO:0000313" key="3">
    <source>
        <dbReference type="Proteomes" id="UP000318288"/>
    </source>
</evidence>
<keyword evidence="1" id="KW-0472">Membrane</keyword>
<protein>
    <submittedName>
        <fullName evidence="2">Uncharacterized protein</fullName>
    </submittedName>
</protein>
<sequence length="85" mass="9597">MLLWAFTLFLSSSISIVTLNRLWRTRAQPLAFGLAFAVFSIVFAFAEGDTSNGTDYWIMTIVYGSLLSLPIAMFFLARRIVRNVV</sequence>
<organism evidence="2 3">
    <name type="scientific">Rubripirellula tenax</name>
    <dbReference type="NCBI Taxonomy" id="2528015"/>
    <lineage>
        <taxon>Bacteria</taxon>
        <taxon>Pseudomonadati</taxon>
        <taxon>Planctomycetota</taxon>
        <taxon>Planctomycetia</taxon>
        <taxon>Pirellulales</taxon>
        <taxon>Pirellulaceae</taxon>
        <taxon>Rubripirellula</taxon>
    </lineage>
</organism>
<reference evidence="2 3" key="1">
    <citation type="submission" date="2019-02" db="EMBL/GenBank/DDBJ databases">
        <title>Deep-cultivation of Planctomycetes and their phenomic and genomic characterization uncovers novel biology.</title>
        <authorList>
            <person name="Wiegand S."/>
            <person name="Jogler M."/>
            <person name="Boedeker C."/>
            <person name="Pinto D."/>
            <person name="Vollmers J."/>
            <person name="Rivas-Marin E."/>
            <person name="Kohn T."/>
            <person name="Peeters S.H."/>
            <person name="Heuer A."/>
            <person name="Rast P."/>
            <person name="Oberbeckmann S."/>
            <person name="Bunk B."/>
            <person name="Jeske O."/>
            <person name="Meyerdierks A."/>
            <person name="Storesund J.E."/>
            <person name="Kallscheuer N."/>
            <person name="Luecker S."/>
            <person name="Lage O.M."/>
            <person name="Pohl T."/>
            <person name="Merkel B.J."/>
            <person name="Hornburger P."/>
            <person name="Mueller R.-W."/>
            <person name="Bruemmer F."/>
            <person name="Labrenz M."/>
            <person name="Spormann A.M."/>
            <person name="Op Den Camp H."/>
            <person name="Overmann J."/>
            <person name="Amann R."/>
            <person name="Jetten M.S.M."/>
            <person name="Mascher T."/>
            <person name="Medema M.H."/>
            <person name="Devos D.P."/>
            <person name="Kaster A.-K."/>
            <person name="Ovreas L."/>
            <person name="Rohde M."/>
            <person name="Galperin M.Y."/>
            <person name="Jogler C."/>
        </authorList>
    </citation>
    <scope>NUCLEOTIDE SEQUENCE [LARGE SCALE GENOMIC DNA]</scope>
    <source>
        <strain evidence="2 3">Poly51</strain>
    </source>
</reference>
<keyword evidence="1" id="KW-0812">Transmembrane</keyword>
<comment type="caution">
    <text evidence="2">The sequence shown here is derived from an EMBL/GenBank/DDBJ whole genome shotgun (WGS) entry which is preliminary data.</text>
</comment>
<evidence type="ECO:0000256" key="1">
    <source>
        <dbReference type="SAM" id="Phobius"/>
    </source>
</evidence>
<name>A0A5C6EHP3_9BACT</name>
<feature type="transmembrane region" description="Helical" evidence="1">
    <location>
        <begin position="30"/>
        <end position="46"/>
    </location>
</feature>
<feature type="transmembrane region" description="Helical" evidence="1">
    <location>
        <begin position="6"/>
        <end position="23"/>
    </location>
</feature>
<keyword evidence="1" id="KW-1133">Transmembrane helix</keyword>
<gene>
    <name evidence="2" type="ORF">Poly51_49440</name>
</gene>
<proteinExistence type="predicted"/>
<keyword evidence="3" id="KW-1185">Reference proteome</keyword>
<dbReference type="EMBL" id="SJPW01000007">
    <property type="protein sequence ID" value="TWU47146.1"/>
    <property type="molecule type" value="Genomic_DNA"/>
</dbReference>
<evidence type="ECO:0000313" key="2">
    <source>
        <dbReference type="EMBL" id="TWU47146.1"/>
    </source>
</evidence>